<protein>
    <submittedName>
        <fullName evidence="1">Uncharacterized protein</fullName>
    </submittedName>
</protein>
<accession>A0A835IHR3</accession>
<organism evidence="1 2">
    <name type="scientific">Coptis chinensis</name>
    <dbReference type="NCBI Taxonomy" id="261450"/>
    <lineage>
        <taxon>Eukaryota</taxon>
        <taxon>Viridiplantae</taxon>
        <taxon>Streptophyta</taxon>
        <taxon>Embryophyta</taxon>
        <taxon>Tracheophyta</taxon>
        <taxon>Spermatophyta</taxon>
        <taxon>Magnoliopsida</taxon>
        <taxon>Ranunculales</taxon>
        <taxon>Ranunculaceae</taxon>
        <taxon>Coptidoideae</taxon>
        <taxon>Coptis</taxon>
    </lineage>
</organism>
<dbReference type="EMBL" id="JADFTS010000003">
    <property type="protein sequence ID" value="KAF9617399.1"/>
    <property type="molecule type" value="Genomic_DNA"/>
</dbReference>
<keyword evidence="2" id="KW-1185">Reference proteome</keyword>
<dbReference type="Proteomes" id="UP000631114">
    <property type="component" value="Unassembled WGS sequence"/>
</dbReference>
<gene>
    <name evidence="1" type="ORF">IFM89_036320</name>
</gene>
<name>A0A835IHR3_9MAGN</name>
<dbReference type="OrthoDB" id="337038at2759"/>
<evidence type="ECO:0000313" key="2">
    <source>
        <dbReference type="Proteomes" id="UP000631114"/>
    </source>
</evidence>
<dbReference type="AlphaFoldDB" id="A0A835IHR3"/>
<comment type="caution">
    <text evidence="1">The sequence shown here is derived from an EMBL/GenBank/DDBJ whole genome shotgun (WGS) entry which is preliminary data.</text>
</comment>
<evidence type="ECO:0000313" key="1">
    <source>
        <dbReference type="EMBL" id="KAF9617399.1"/>
    </source>
</evidence>
<reference evidence="1 2" key="1">
    <citation type="submission" date="2020-10" db="EMBL/GenBank/DDBJ databases">
        <title>The Coptis chinensis genome and diversification of protoberbering-type alkaloids.</title>
        <authorList>
            <person name="Wang B."/>
            <person name="Shu S."/>
            <person name="Song C."/>
            <person name="Liu Y."/>
        </authorList>
    </citation>
    <scope>NUCLEOTIDE SEQUENCE [LARGE SCALE GENOMIC DNA]</scope>
    <source>
        <strain evidence="1">HL-2020</strain>
        <tissue evidence="1">Leaf</tissue>
    </source>
</reference>
<proteinExistence type="predicted"/>
<sequence>MEVGVSWAFLGRNLGLEATQSNFARAQVGVGPMTWDNNVATALCGLCKPDDRYMQFSALGGSYGESGW</sequence>